<dbReference type="EMBL" id="MU273477">
    <property type="protein sequence ID" value="KAI0035922.1"/>
    <property type="molecule type" value="Genomic_DNA"/>
</dbReference>
<accession>A0ACB8QW84</accession>
<dbReference type="Proteomes" id="UP000814128">
    <property type="component" value="Unassembled WGS sequence"/>
</dbReference>
<reference evidence="1" key="1">
    <citation type="submission" date="2021-02" db="EMBL/GenBank/DDBJ databases">
        <authorList>
            <consortium name="DOE Joint Genome Institute"/>
            <person name="Ahrendt S."/>
            <person name="Looney B.P."/>
            <person name="Miyauchi S."/>
            <person name="Morin E."/>
            <person name="Drula E."/>
            <person name="Courty P.E."/>
            <person name="Chicoki N."/>
            <person name="Fauchery L."/>
            <person name="Kohler A."/>
            <person name="Kuo A."/>
            <person name="Labutti K."/>
            <person name="Pangilinan J."/>
            <person name="Lipzen A."/>
            <person name="Riley R."/>
            <person name="Andreopoulos W."/>
            <person name="He G."/>
            <person name="Johnson J."/>
            <person name="Barry K.W."/>
            <person name="Grigoriev I.V."/>
            <person name="Nagy L."/>
            <person name="Hibbett D."/>
            <person name="Henrissat B."/>
            <person name="Matheny P.B."/>
            <person name="Labbe J."/>
            <person name="Martin F."/>
        </authorList>
    </citation>
    <scope>NUCLEOTIDE SEQUENCE</scope>
    <source>
        <strain evidence="1">EC-137</strain>
    </source>
</reference>
<protein>
    <submittedName>
        <fullName evidence="1">Uncharacterized protein</fullName>
    </submittedName>
</protein>
<gene>
    <name evidence="1" type="ORF">K488DRAFT_42193</name>
</gene>
<reference evidence="1" key="2">
    <citation type="journal article" date="2022" name="New Phytol.">
        <title>Evolutionary transition to the ectomycorrhizal habit in the genomes of a hyperdiverse lineage of mushroom-forming fungi.</title>
        <authorList>
            <person name="Looney B."/>
            <person name="Miyauchi S."/>
            <person name="Morin E."/>
            <person name="Drula E."/>
            <person name="Courty P.E."/>
            <person name="Kohler A."/>
            <person name="Kuo A."/>
            <person name="LaButti K."/>
            <person name="Pangilinan J."/>
            <person name="Lipzen A."/>
            <person name="Riley R."/>
            <person name="Andreopoulos W."/>
            <person name="He G."/>
            <person name="Johnson J."/>
            <person name="Nolan M."/>
            <person name="Tritt A."/>
            <person name="Barry K.W."/>
            <person name="Grigoriev I.V."/>
            <person name="Nagy L.G."/>
            <person name="Hibbett D."/>
            <person name="Henrissat B."/>
            <person name="Matheny P.B."/>
            <person name="Labbe J."/>
            <person name="Martin F.M."/>
        </authorList>
    </citation>
    <scope>NUCLEOTIDE SEQUENCE</scope>
    <source>
        <strain evidence="1">EC-137</strain>
    </source>
</reference>
<organism evidence="1 2">
    <name type="scientific">Vararia minispora EC-137</name>
    <dbReference type="NCBI Taxonomy" id="1314806"/>
    <lineage>
        <taxon>Eukaryota</taxon>
        <taxon>Fungi</taxon>
        <taxon>Dikarya</taxon>
        <taxon>Basidiomycota</taxon>
        <taxon>Agaricomycotina</taxon>
        <taxon>Agaricomycetes</taxon>
        <taxon>Russulales</taxon>
        <taxon>Lachnocladiaceae</taxon>
        <taxon>Vararia</taxon>
    </lineage>
</organism>
<evidence type="ECO:0000313" key="1">
    <source>
        <dbReference type="EMBL" id="KAI0035922.1"/>
    </source>
</evidence>
<sequence length="266" mass="30206">MPTNLPPDRSAEPDPVDEILSALSKDGRPIIAVDLDDVLAQTAKCAADWHNSTYGSEMDISAFYHALWYKCPGWGSIPETLLKVYKFYAADELKNALAVPGARKNVEKIRQLGFNPVIVTARHFDSELQSTQKWLRHHFEGQGRRPSGSSPTNRLRQRVGCFQHVIFSKQEKPCICNALQARALVDDILETAMACDEGGSFSVLLFGDYEWNKRIDDGSLWHFTEKLEKEGGRPWWIDEEVDVAALKRVTRVRTWEETAAFIERLK</sequence>
<name>A0ACB8QW84_9AGAM</name>
<keyword evidence="2" id="KW-1185">Reference proteome</keyword>
<evidence type="ECO:0000313" key="2">
    <source>
        <dbReference type="Proteomes" id="UP000814128"/>
    </source>
</evidence>
<proteinExistence type="predicted"/>
<comment type="caution">
    <text evidence="1">The sequence shown here is derived from an EMBL/GenBank/DDBJ whole genome shotgun (WGS) entry which is preliminary data.</text>
</comment>